<dbReference type="Pfam" id="PF00571">
    <property type="entry name" value="CBS"/>
    <property type="match status" value="1"/>
</dbReference>
<dbReference type="InterPro" id="IPR001216">
    <property type="entry name" value="P-phosphate_BS"/>
</dbReference>
<dbReference type="InterPro" id="IPR046342">
    <property type="entry name" value="CBS_dom_sf"/>
</dbReference>
<gene>
    <name evidence="5" type="ORF">DI53_0483</name>
</gene>
<protein>
    <submittedName>
        <fullName evidence="5">Cysteine synthase</fullName>
    </submittedName>
</protein>
<reference evidence="5 6" key="2">
    <citation type="journal article" date="2015" name="PLoS ONE">
        <title>Whole-Genome Optical Mapping and Finished Genome Sequence of Sphingobacterium deserti sp. nov., a New Species Isolated from the Western Desert of China.</title>
        <authorList>
            <person name="Teng C."/>
            <person name="Zhou Z."/>
            <person name="Molnar I."/>
            <person name="Li X."/>
            <person name="Tang R."/>
            <person name="Chen M."/>
            <person name="Wang L."/>
            <person name="Su S."/>
            <person name="Zhang W."/>
            <person name="Lin M."/>
        </authorList>
    </citation>
    <scope>NUCLEOTIDE SEQUENCE [LARGE SCALE GENOMIC DNA]</scope>
    <source>
        <strain evidence="6">ACCC05744</strain>
    </source>
</reference>
<evidence type="ECO:0000256" key="1">
    <source>
        <dbReference type="ARBA" id="ARBA00001933"/>
    </source>
</evidence>
<proteinExistence type="inferred from homology"/>
<dbReference type="SMART" id="SM00116">
    <property type="entry name" value="CBS"/>
    <property type="match status" value="1"/>
</dbReference>
<dbReference type="FunFam" id="3.40.50.1100:FF:000003">
    <property type="entry name" value="Cystathionine beta-synthase"/>
    <property type="match status" value="1"/>
</dbReference>
<dbReference type="eggNOG" id="COG0031">
    <property type="taxonomic scope" value="Bacteria"/>
</dbReference>
<reference evidence="6" key="1">
    <citation type="submission" date="2014-04" db="EMBL/GenBank/DDBJ databases">
        <title>Whole-Genome optical mapping and complete genome sequence of Sphingobacterium deserti sp. nov., a new spaces isolated from desert in the west of China.</title>
        <authorList>
            <person name="Teng C."/>
            <person name="Zhou Z."/>
            <person name="Li X."/>
            <person name="Chen M."/>
            <person name="Lin M."/>
            <person name="Wang L."/>
            <person name="Su S."/>
            <person name="Zhang C."/>
            <person name="Zhang W."/>
        </authorList>
    </citation>
    <scope>NUCLEOTIDE SEQUENCE [LARGE SCALE GENOMIC DNA]</scope>
    <source>
        <strain evidence="6">ACCC05744</strain>
    </source>
</reference>
<organism evidence="5 6">
    <name type="scientific">Sphingobacterium deserti</name>
    <dbReference type="NCBI Taxonomy" id="1229276"/>
    <lineage>
        <taxon>Bacteria</taxon>
        <taxon>Pseudomonadati</taxon>
        <taxon>Bacteroidota</taxon>
        <taxon>Sphingobacteriia</taxon>
        <taxon>Sphingobacteriales</taxon>
        <taxon>Sphingobacteriaceae</taxon>
        <taxon>Sphingobacterium</taxon>
    </lineage>
</organism>
<evidence type="ECO:0000256" key="2">
    <source>
        <dbReference type="ARBA" id="ARBA00007103"/>
    </source>
</evidence>
<dbReference type="PANTHER" id="PTHR10314">
    <property type="entry name" value="CYSTATHIONINE BETA-SYNTHASE"/>
    <property type="match status" value="1"/>
</dbReference>
<keyword evidence="6" id="KW-1185">Reference proteome</keyword>
<dbReference type="InterPro" id="IPR000644">
    <property type="entry name" value="CBS_dom"/>
</dbReference>
<dbReference type="EMBL" id="JJMU01000008">
    <property type="protein sequence ID" value="KGE15705.1"/>
    <property type="molecule type" value="Genomic_DNA"/>
</dbReference>
<dbReference type="FunFam" id="3.40.50.1100:FF:000118">
    <property type="entry name" value="Related to CYS4-cystathionine beta-synthase"/>
    <property type="match status" value="1"/>
</dbReference>
<comment type="caution">
    <text evidence="5">The sequence shown here is derived from an EMBL/GenBank/DDBJ whole genome shotgun (WGS) entry which is preliminary data.</text>
</comment>
<evidence type="ECO:0000313" key="5">
    <source>
        <dbReference type="EMBL" id="KGE15705.1"/>
    </source>
</evidence>
<feature type="domain" description="CBS" evidence="4">
    <location>
        <begin position="342"/>
        <end position="389"/>
    </location>
</feature>
<keyword evidence="3" id="KW-0663">Pyridoxal phosphate</keyword>
<dbReference type="PATRIC" id="fig|1229276.3.peg.502"/>
<evidence type="ECO:0000256" key="3">
    <source>
        <dbReference type="ARBA" id="ARBA00022898"/>
    </source>
</evidence>
<dbReference type="Pfam" id="PF00291">
    <property type="entry name" value="PALP"/>
    <property type="match status" value="1"/>
</dbReference>
<dbReference type="RefSeq" id="WP_037494945.1">
    <property type="nucleotide sequence ID" value="NZ_JJMU01000008.1"/>
</dbReference>
<comment type="similarity">
    <text evidence="2">Belongs to the cysteine synthase/cystathionine beta-synthase family.</text>
</comment>
<dbReference type="SUPFAM" id="SSF54631">
    <property type="entry name" value="CBS-domain pair"/>
    <property type="match status" value="1"/>
</dbReference>
<comment type="cofactor">
    <cofactor evidence="1">
        <name>pyridoxal 5'-phosphate</name>
        <dbReference type="ChEBI" id="CHEBI:597326"/>
    </cofactor>
</comment>
<dbReference type="GO" id="GO:0006535">
    <property type="term" value="P:cysteine biosynthetic process from serine"/>
    <property type="evidence" value="ECO:0007669"/>
    <property type="project" value="InterPro"/>
</dbReference>
<evidence type="ECO:0000259" key="4">
    <source>
        <dbReference type="SMART" id="SM00116"/>
    </source>
</evidence>
<dbReference type="GO" id="GO:0016765">
    <property type="term" value="F:transferase activity, transferring alkyl or aryl (other than methyl) groups"/>
    <property type="evidence" value="ECO:0007669"/>
    <property type="project" value="UniProtKB-ARBA"/>
</dbReference>
<dbReference type="PROSITE" id="PS00901">
    <property type="entry name" value="CYS_SYNTHASE"/>
    <property type="match status" value="1"/>
</dbReference>
<dbReference type="Gene3D" id="3.40.50.1100">
    <property type="match status" value="2"/>
</dbReference>
<name>A0A0B8TBT7_9SPHI</name>
<dbReference type="STRING" id="1229276.DI53_0483"/>
<dbReference type="OrthoDB" id="9808024at2"/>
<dbReference type="InterPro" id="IPR050214">
    <property type="entry name" value="Cys_Synth/Cystath_Beta-Synth"/>
</dbReference>
<dbReference type="InterPro" id="IPR001926">
    <property type="entry name" value="TrpB-like_PALP"/>
</dbReference>
<dbReference type="CDD" id="cd01561">
    <property type="entry name" value="CBS_like"/>
    <property type="match status" value="1"/>
</dbReference>
<accession>A0A0B8TBT7</accession>
<dbReference type="InterPro" id="IPR036052">
    <property type="entry name" value="TrpB-like_PALP_sf"/>
</dbReference>
<dbReference type="Gene3D" id="3.10.580.10">
    <property type="entry name" value="CBS-domain"/>
    <property type="match status" value="1"/>
</dbReference>
<sequence length="454" mass="49829">MWYNNILETIGNTPLVKLNKVTKHLKGTVLAKIETTNPGNSIKDRMAIKMIEDAEEAGLLKPGGTIIEGTSGNTGMGLAMAAVVKGYKCIFTTTDKQSKEKIDALRAFGAEVIVCPTNVDPEDPRSYYSVSSRLVKEVPNAWKANQYDNLSNAQAHYEQTGPEIWAQTEGKITHLVVGVGTGGTISGAGRYLREQNPNIKIWGIDTYGSVFKKYKETGVLDKAEIYPYITEGIGEDFIPANVDFEVIDLFEKVTDKDAALMTRELARQEGIFAGNSAGSAIAGLLQLGKSLKEDDLVVVIFHDHGSRYMGKMYNEDWLRERGFLKDKKLTAQSILQKRGDQDTIMADGAQSILETFNLMKALNISQIPVTQQGMVVSKVTESDILNALLDNPSLKSAAVETIASKVFPFVDLNTSIDKISTLIDKENQAVLVEDVHGKINIITQYDIINAISEI</sequence>
<dbReference type="AlphaFoldDB" id="A0A0B8TBT7"/>
<evidence type="ECO:0000313" key="6">
    <source>
        <dbReference type="Proteomes" id="UP000031802"/>
    </source>
</evidence>
<dbReference type="SUPFAM" id="SSF53686">
    <property type="entry name" value="Tryptophan synthase beta subunit-like PLP-dependent enzymes"/>
    <property type="match status" value="1"/>
</dbReference>
<dbReference type="Proteomes" id="UP000031802">
    <property type="component" value="Unassembled WGS sequence"/>
</dbReference>